<evidence type="ECO:0000313" key="3">
    <source>
        <dbReference type="Proteomes" id="UP000232631"/>
    </source>
</evidence>
<dbReference type="InterPro" id="IPR040493">
    <property type="entry name" value="DUF5518"/>
</dbReference>
<proteinExistence type="predicted"/>
<name>A0A2H4VS91_9EURY</name>
<keyword evidence="1" id="KW-0472">Membrane</keyword>
<feature type="transmembrane region" description="Helical" evidence="1">
    <location>
        <begin position="55"/>
        <end position="85"/>
    </location>
</feature>
<organism evidence="2 3">
    <name type="scientific">Methanobacterium subterraneum</name>
    <dbReference type="NCBI Taxonomy" id="59277"/>
    <lineage>
        <taxon>Archaea</taxon>
        <taxon>Methanobacteriati</taxon>
        <taxon>Methanobacteriota</taxon>
        <taxon>Methanomada group</taxon>
        <taxon>Methanobacteria</taxon>
        <taxon>Methanobacteriales</taxon>
        <taxon>Methanobacteriaceae</taxon>
        <taxon>Methanobacterium</taxon>
    </lineage>
</organism>
<dbReference type="GeneID" id="35123517"/>
<dbReference type="EMBL" id="CP017768">
    <property type="protein sequence ID" value="AUB60973.1"/>
    <property type="molecule type" value="Genomic_DNA"/>
</dbReference>
<gene>
    <name evidence="2" type="ORF">BK009_09960</name>
</gene>
<keyword evidence="1" id="KW-1133">Transmembrane helix</keyword>
<dbReference type="KEGG" id="msub:BK009_09960"/>
<sequence>MVDWKAVAVGSLINAVLTIVLTISVFPLFFLGPIIGGLMATYIGRGDKKDAPIEGGLTGIIGGLIIGILFMAGFGALSAIIGLLFTKVGMVAGAMTLIAGLFITLFSIFLGGVLGVVGGFIGAEIRENGRKKVEVED</sequence>
<evidence type="ECO:0008006" key="4">
    <source>
        <dbReference type="Google" id="ProtNLM"/>
    </source>
</evidence>
<evidence type="ECO:0000256" key="1">
    <source>
        <dbReference type="SAM" id="Phobius"/>
    </source>
</evidence>
<protein>
    <recommendedName>
        <fullName evidence="4">DUF5518 domain-containing protein</fullName>
    </recommendedName>
</protein>
<accession>A0A2H4VS91</accession>
<dbReference type="AlphaFoldDB" id="A0A2H4VS91"/>
<keyword evidence="3" id="KW-1185">Reference proteome</keyword>
<evidence type="ECO:0000313" key="2">
    <source>
        <dbReference type="EMBL" id="AUB60973.1"/>
    </source>
</evidence>
<dbReference type="RefSeq" id="WP_100907272.1">
    <property type="nucleotide sequence ID" value="NZ_CP017768.1"/>
</dbReference>
<keyword evidence="1" id="KW-0812">Transmembrane</keyword>
<dbReference type="Proteomes" id="UP000232631">
    <property type="component" value="Chromosome"/>
</dbReference>
<feature type="transmembrane region" description="Helical" evidence="1">
    <location>
        <begin position="12"/>
        <end position="43"/>
    </location>
</feature>
<dbReference type="Pfam" id="PF17647">
    <property type="entry name" value="DUF5518"/>
    <property type="match status" value="1"/>
</dbReference>
<reference evidence="2 3" key="1">
    <citation type="submission" date="2016-10" db="EMBL/GenBank/DDBJ databases">
        <title>Comparative genomics between deep and shallow subseafloor isolates.</title>
        <authorList>
            <person name="Ishii S."/>
            <person name="Miller J.R."/>
            <person name="Sutton G."/>
            <person name="Suzuki S."/>
            <person name="Methe B."/>
            <person name="Inagaki F."/>
            <person name="Imachi H."/>
        </authorList>
    </citation>
    <scope>NUCLEOTIDE SEQUENCE [LARGE SCALE GENOMIC DNA]</scope>
    <source>
        <strain evidence="2 3">A8p</strain>
    </source>
</reference>
<feature type="transmembrane region" description="Helical" evidence="1">
    <location>
        <begin position="97"/>
        <end position="122"/>
    </location>
</feature>